<dbReference type="EMBL" id="CP132932">
    <property type="protein sequence ID" value="XCB27469.1"/>
    <property type="molecule type" value="Genomic_DNA"/>
</dbReference>
<gene>
    <name evidence="1" type="ORF">RBB75_03935</name>
</gene>
<dbReference type="RefSeq" id="WP_353069614.1">
    <property type="nucleotide sequence ID" value="NZ_CP132932.1"/>
</dbReference>
<reference evidence="1" key="2">
    <citation type="journal article" date="2024" name="Environ. Microbiol.">
        <title>Genome analysis and description of Tunturibacter gen. nov. expands the diversity of Terriglobia in tundra soils.</title>
        <authorList>
            <person name="Messyasz A."/>
            <person name="Mannisto M.K."/>
            <person name="Kerkhof L.J."/>
            <person name="Haggblom M.M."/>
        </authorList>
    </citation>
    <scope>NUCLEOTIDE SEQUENCE</scope>
    <source>
        <strain evidence="1">M8UP23</strain>
    </source>
</reference>
<dbReference type="AlphaFoldDB" id="A0AAU7ZER7"/>
<name>A0AAU7ZER7_9BACT</name>
<reference evidence="1" key="1">
    <citation type="submission" date="2023-08" db="EMBL/GenBank/DDBJ databases">
        <authorList>
            <person name="Messyasz A."/>
            <person name="Mannisto M.K."/>
            <person name="Kerkhof L.J."/>
            <person name="Haggblom M."/>
        </authorList>
    </citation>
    <scope>NUCLEOTIDE SEQUENCE</scope>
    <source>
        <strain evidence="1">M8UP23</strain>
    </source>
</reference>
<dbReference type="KEGG" id="temp:RBB75_03935"/>
<protein>
    <submittedName>
        <fullName evidence="1">Uncharacterized protein</fullName>
    </submittedName>
</protein>
<proteinExistence type="predicted"/>
<sequence length="185" mass="21227">MSIRLPSTRITPLDVITYCKKRGQKPTVEEAEQWLSKQKKYIEGMMGNIIEDNLEKILDEATLRAYPDPIFDQRYRRIDDALTTAADDYGTQIDKEFCGSSHTEAEMIEVVRRSLLQLEKFTACIAYDLEFGTPCESFKDKKVTHRTKRAHITIENGDVTAKVIEDDCSTHESGIFMPETLRNVN</sequence>
<organism evidence="1">
    <name type="scientific">Tunturiibacter empetritectus</name>
    <dbReference type="NCBI Taxonomy" id="3069691"/>
    <lineage>
        <taxon>Bacteria</taxon>
        <taxon>Pseudomonadati</taxon>
        <taxon>Acidobacteriota</taxon>
        <taxon>Terriglobia</taxon>
        <taxon>Terriglobales</taxon>
        <taxon>Acidobacteriaceae</taxon>
        <taxon>Tunturiibacter</taxon>
    </lineage>
</organism>
<accession>A0AAU7ZER7</accession>
<evidence type="ECO:0000313" key="1">
    <source>
        <dbReference type="EMBL" id="XCB27469.1"/>
    </source>
</evidence>